<dbReference type="Proteomes" id="UP000053236">
    <property type="component" value="Unassembled WGS sequence"/>
</dbReference>
<feature type="region of interest" description="Disordered" evidence="1">
    <location>
        <begin position="1"/>
        <end position="24"/>
    </location>
</feature>
<evidence type="ECO:0000313" key="3">
    <source>
        <dbReference type="EMBL" id="ETK78388.1"/>
    </source>
</evidence>
<proteinExistence type="predicted"/>
<organism evidence="3">
    <name type="scientific">Phytophthora nicotianae</name>
    <name type="common">Potato buckeye rot agent</name>
    <name type="synonym">Phytophthora parasitica</name>
    <dbReference type="NCBI Taxonomy" id="4792"/>
    <lineage>
        <taxon>Eukaryota</taxon>
        <taxon>Sar</taxon>
        <taxon>Stramenopiles</taxon>
        <taxon>Oomycota</taxon>
        <taxon>Peronosporomycetes</taxon>
        <taxon>Peronosporales</taxon>
        <taxon>Peronosporaceae</taxon>
        <taxon>Phytophthora</taxon>
    </lineage>
</organism>
<name>W2G5Q6_PHYNI</name>
<dbReference type="AlphaFoldDB" id="W2G5Q6"/>
<evidence type="ECO:0000256" key="1">
    <source>
        <dbReference type="SAM" id="MobiDB-lite"/>
    </source>
</evidence>
<sequence>MSTPAMRRHAKSNHQGSSVLPRQCDKVVRNAKNNLAYLKEVPSKPLQQKDVENMIAEMRRETYTSSDDVRVSQLLQDFGEGPGNAVRIFRDPTTSLTSCITFQTAHMRRMARMFAEAL</sequence>
<dbReference type="VEuPathDB" id="FungiDB:PPTG_15578"/>
<reference evidence="3" key="1">
    <citation type="submission" date="2013-11" db="EMBL/GenBank/DDBJ databases">
        <title>The Genome Sequence of Phytophthora parasitica CJ02B3.</title>
        <authorList>
            <consortium name="The Broad Institute Genomics Platform"/>
            <person name="Russ C."/>
            <person name="Tyler B."/>
            <person name="Panabieres F."/>
            <person name="Shan W."/>
            <person name="Tripathy S."/>
            <person name="Grunwald N."/>
            <person name="Machado M."/>
            <person name="Johnson C.S."/>
            <person name="Arredondo F."/>
            <person name="Hong C."/>
            <person name="Coffey M."/>
            <person name="Young S.K."/>
            <person name="Zeng Q."/>
            <person name="Gargeya S."/>
            <person name="Fitzgerald M."/>
            <person name="Abouelleil A."/>
            <person name="Alvarado L."/>
            <person name="Chapman S.B."/>
            <person name="Gainer-Dewar J."/>
            <person name="Goldberg J."/>
            <person name="Griggs A."/>
            <person name="Gujja S."/>
            <person name="Hansen M."/>
            <person name="Howarth C."/>
            <person name="Imamovic A."/>
            <person name="Ireland A."/>
            <person name="Larimer J."/>
            <person name="McCowan C."/>
            <person name="Murphy C."/>
            <person name="Pearson M."/>
            <person name="Poon T.W."/>
            <person name="Priest M."/>
            <person name="Roberts A."/>
            <person name="Saif S."/>
            <person name="Shea T."/>
            <person name="Sykes S."/>
            <person name="Wortman J."/>
            <person name="Nusbaum C."/>
            <person name="Birren B."/>
        </authorList>
    </citation>
    <scope>NUCLEOTIDE SEQUENCE [LARGE SCALE GENOMIC DNA]</scope>
    <source>
        <strain evidence="3">CJ02B3</strain>
    </source>
</reference>
<gene>
    <name evidence="3" type="ORF">L915_15565</name>
</gene>
<dbReference type="Pfam" id="PF21056">
    <property type="entry name" value="ZSWIM1-3_RNaseH-like"/>
    <property type="match status" value="1"/>
</dbReference>
<feature type="domain" description="ZSWIM1/3 RNaseH-like" evidence="2">
    <location>
        <begin position="78"/>
        <end position="118"/>
    </location>
</feature>
<dbReference type="InterPro" id="IPR048324">
    <property type="entry name" value="ZSWIM1-3_RNaseH-like"/>
</dbReference>
<protein>
    <recommendedName>
        <fullName evidence="2">ZSWIM1/3 RNaseH-like domain-containing protein</fullName>
    </recommendedName>
</protein>
<evidence type="ECO:0000259" key="2">
    <source>
        <dbReference type="Pfam" id="PF21056"/>
    </source>
</evidence>
<dbReference type="EMBL" id="KI688202">
    <property type="protein sequence ID" value="ETK78388.1"/>
    <property type="molecule type" value="Genomic_DNA"/>
</dbReference>
<accession>W2G5Q6</accession>
<feature type="compositionally biased region" description="Basic residues" evidence="1">
    <location>
        <begin position="1"/>
        <end position="12"/>
    </location>
</feature>